<dbReference type="PANTHER" id="PTHR43975:SF2">
    <property type="entry name" value="EG:BACR7A4.14 PROTEIN-RELATED"/>
    <property type="match status" value="1"/>
</dbReference>
<dbReference type="STRING" id="1931241.BVH74_17980"/>
<organism evidence="1 2">
    <name type="scientific">Halopseudomonas phragmitis</name>
    <dbReference type="NCBI Taxonomy" id="1931241"/>
    <lineage>
        <taxon>Bacteria</taxon>
        <taxon>Pseudomonadati</taxon>
        <taxon>Pseudomonadota</taxon>
        <taxon>Gammaproteobacteria</taxon>
        <taxon>Pseudomonadales</taxon>
        <taxon>Pseudomonadaceae</taxon>
        <taxon>Halopseudomonas</taxon>
    </lineage>
</organism>
<sequence>MPITAVTGSASGIGAALCAQLREAGHTVIGIDRANADINADLATAEGRQLVIEQVLAKSAGTLDHLVLCAGVGVTAPSCGLILAVNYFAVSSLLDGLAEALGNGHEASAVVVGSVASVQPGVDKHPIIAQMLDGDEAGALAAIDDIKEPSLAYAGSKLAVSILVRRKVREWAKRGVRLNVVAPGVVETPLYKASTEDARYGEATRNFVAPLGRGSQPDELANVIRFLLSDQASFMHGTVVFADGGMDAMMRPERF</sequence>
<dbReference type="Pfam" id="PF00106">
    <property type="entry name" value="adh_short"/>
    <property type="match status" value="1"/>
</dbReference>
<protein>
    <submittedName>
        <fullName evidence="1">3-alpha-hydroxysteroid dehydrogenase</fullName>
    </submittedName>
</protein>
<dbReference type="AlphaFoldDB" id="A0A1V0B9C9"/>
<dbReference type="RefSeq" id="WP_080051430.1">
    <property type="nucleotide sequence ID" value="NZ_CP020100.1"/>
</dbReference>
<reference evidence="1 2" key="1">
    <citation type="submission" date="2017-03" db="EMBL/GenBank/DDBJ databases">
        <title>Complete genome sequence of the novel DNRA strain Pseudomonas sp. S-6-2 isolated from Chinese polluted river sediment. Journal of Biotechnology.</title>
        <authorList>
            <person name="Li J."/>
            <person name="Xiang F."/>
            <person name="Wang L."/>
            <person name="Xi L."/>
            <person name="Liu J."/>
        </authorList>
    </citation>
    <scope>NUCLEOTIDE SEQUENCE [LARGE SCALE GENOMIC DNA]</scope>
    <source>
        <strain evidence="1 2">S-6-2</strain>
    </source>
</reference>
<accession>A0A1V0B9C9</accession>
<dbReference type="Gene3D" id="3.40.50.720">
    <property type="entry name" value="NAD(P)-binding Rossmann-like Domain"/>
    <property type="match status" value="1"/>
</dbReference>
<dbReference type="InterPro" id="IPR036291">
    <property type="entry name" value="NAD(P)-bd_dom_sf"/>
</dbReference>
<dbReference type="EMBL" id="CP020100">
    <property type="protein sequence ID" value="AQZ96522.1"/>
    <property type="molecule type" value="Genomic_DNA"/>
</dbReference>
<gene>
    <name evidence="1" type="ORF">BVH74_17980</name>
</gene>
<evidence type="ECO:0000313" key="1">
    <source>
        <dbReference type="EMBL" id="AQZ96522.1"/>
    </source>
</evidence>
<dbReference type="InterPro" id="IPR002347">
    <property type="entry name" value="SDR_fam"/>
</dbReference>
<dbReference type="SUPFAM" id="SSF51735">
    <property type="entry name" value="NAD(P)-binding Rossmann-fold domains"/>
    <property type="match status" value="1"/>
</dbReference>
<dbReference type="PRINTS" id="PR00081">
    <property type="entry name" value="GDHRDH"/>
</dbReference>
<dbReference type="Pfam" id="PF13561">
    <property type="entry name" value="adh_short_C2"/>
    <property type="match status" value="1"/>
</dbReference>
<dbReference type="PANTHER" id="PTHR43975">
    <property type="entry name" value="ZGC:101858"/>
    <property type="match status" value="1"/>
</dbReference>
<name>A0A1V0B9C9_9GAMM</name>
<proteinExistence type="predicted"/>
<dbReference type="Proteomes" id="UP000243488">
    <property type="component" value="Chromosome"/>
</dbReference>
<evidence type="ECO:0000313" key="2">
    <source>
        <dbReference type="Proteomes" id="UP000243488"/>
    </source>
</evidence>
<dbReference type="KEGG" id="ppha:BVH74_17980"/>
<keyword evidence="2" id="KW-1185">Reference proteome</keyword>